<feature type="region of interest" description="Disordered" evidence="7">
    <location>
        <begin position="1931"/>
        <end position="1965"/>
    </location>
</feature>
<feature type="compositionally biased region" description="Low complexity" evidence="7">
    <location>
        <begin position="1155"/>
        <end position="1167"/>
    </location>
</feature>
<evidence type="ECO:0000256" key="1">
    <source>
        <dbReference type="ARBA" id="ARBA00004123"/>
    </source>
</evidence>
<dbReference type="Gene3D" id="3.30.160.60">
    <property type="entry name" value="Classic Zinc Finger"/>
    <property type="match status" value="2"/>
</dbReference>
<feature type="region of interest" description="Disordered" evidence="7">
    <location>
        <begin position="1687"/>
        <end position="1708"/>
    </location>
</feature>
<dbReference type="EMBL" id="CAWUFR010000044">
    <property type="protein sequence ID" value="CAK6960302.1"/>
    <property type="molecule type" value="Genomic_DNA"/>
</dbReference>
<feature type="compositionally biased region" description="Pro residues" evidence="7">
    <location>
        <begin position="1463"/>
        <end position="1474"/>
    </location>
</feature>
<feature type="region of interest" description="Disordered" evidence="7">
    <location>
        <begin position="1625"/>
        <end position="1654"/>
    </location>
</feature>
<dbReference type="Pfam" id="PF23015">
    <property type="entry name" value="zf-WIZ"/>
    <property type="match status" value="1"/>
</dbReference>
<feature type="compositionally biased region" description="Basic and acidic residues" evidence="7">
    <location>
        <begin position="721"/>
        <end position="733"/>
    </location>
</feature>
<keyword evidence="4" id="KW-0862">Zinc</keyword>
<dbReference type="InterPro" id="IPR055125">
    <property type="entry name" value="Wiz_C_Znf"/>
</dbReference>
<feature type="compositionally biased region" description="Polar residues" evidence="7">
    <location>
        <begin position="1214"/>
        <end position="1229"/>
    </location>
</feature>
<feature type="domain" description="C2H2-type" evidence="8">
    <location>
        <begin position="1402"/>
        <end position="1429"/>
    </location>
</feature>
<feature type="region of interest" description="Disordered" evidence="7">
    <location>
        <begin position="200"/>
        <end position="248"/>
    </location>
</feature>
<feature type="region of interest" description="Disordered" evidence="7">
    <location>
        <begin position="49"/>
        <end position="184"/>
    </location>
</feature>
<keyword evidence="3 6" id="KW-0863">Zinc-finger</keyword>
<feature type="compositionally biased region" description="Acidic residues" evidence="7">
    <location>
        <begin position="952"/>
        <end position="966"/>
    </location>
</feature>
<dbReference type="PANTHER" id="PTHR24396">
    <property type="entry name" value="ZINC FINGER PROTEIN"/>
    <property type="match status" value="1"/>
</dbReference>
<feature type="compositionally biased region" description="Basic and acidic residues" evidence="7">
    <location>
        <begin position="967"/>
        <end position="977"/>
    </location>
</feature>
<feature type="domain" description="C2H2-type" evidence="8">
    <location>
        <begin position="1758"/>
        <end position="1780"/>
    </location>
</feature>
<feature type="compositionally biased region" description="Basic and acidic residues" evidence="7">
    <location>
        <begin position="157"/>
        <end position="166"/>
    </location>
</feature>
<comment type="subcellular location">
    <subcellularLocation>
        <location evidence="1">Nucleus</location>
    </subcellularLocation>
</comment>
<feature type="domain" description="C2H2-type" evidence="8">
    <location>
        <begin position="1576"/>
        <end position="1603"/>
    </location>
</feature>
<comment type="caution">
    <text evidence="9">The sequence shown here is derived from an EMBL/GenBank/DDBJ whole genome shotgun (WGS) entry which is preliminary data.</text>
</comment>
<dbReference type="GO" id="GO:0000981">
    <property type="term" value="F:DNA-binding transcription factor activity, RNA polymerase II-specific"/>
    <property type="evidence" value="ECO:0007669"/>
    <property type="project" value="TreeGrafter"/>
</dbReference>
<protein>
    <submittedName>
        <fullName evidence="9">Protein Wiz isoform X1</fullName>
    </submittedName>
</protein>
<feature type="compositionally biased region" description="Low complexity" evidence="7">
    <location>
        <begin position="2098"/>
        <end position="2113"/>
    </location>
</feature>
<feature type="region of interest" description="Disordered" evidence="7">
    <location>
        <begin position="2023"/>
        <end position="2113"/>
    </location>
</feature>
<feature type="region of interest" description="Disordered" evidence="7">
    <location>
        <begin position="1155"/>
        <end position="1233"/>
    </location>
</feature>
<evidence type="ECO:0000256" key="5">
    <source>
        <dbReference type="ARBA" id="ARBA00023242"/>
    </source>
</evidence>
<feature type="compositionally biased region" description="Polar residues" evidence="7">
    <location>
        <begin position="734"/>
        <end position="744"/>
    </location>
</feature>
<feature type="compositionally biased region" description="Acidic residues" evidence="7">
    <location>
        <begin position="96"/>
        <end position="107"/>
    </location>
</feature>
<feature type="compositionally biased region" description="Low complexity" evidence="7">
    <location>
        <begin position="1504"/>
        <end position="1517"/>
    </location>
</feature>
<dbReference type="InterPro" id="IPR013087">
    <property type="entry name" value="Znf_C2H2_type"/>
</dbReference>
<evidence type="ECO:0000256" key="4">
    <source>
        <dbReference type="ARBA" id="ARBA00022833"/>
    </source>
</evidence>
<feature type="domain" description="C2H2-type" evidence="8">
    <location>
        <begin position="349"/>
        <end position="375"/>
    </location>
</feature>
<dbReference type="InterPro" id="IPR036236">
    <property type="entry name" value="Znf_C2H2_sf"/>
</dbReference>
<feature type="compositionally biased region" description="Basic and acidic residues" evidence="7">
    <location>
        <begin position="57"/>
        <end position="66"/>
    </location>
</feature>
<feature type="region of interest" description="Disordered" evidence="7">
    <location>
        <begin position="1497"/>
        <end position="1526"/>
    </location>
</feature>
<dbReference type="GO" id="GO:0008270">
    <property type="term" value="F:zinc ion binding"/>
    <property type="evidence" value="ECO:0007669"/>
    <property type="project" value="UniProtKB-KW"/>
</dbReference>
<dbReference type="PANTHER" id="PTHR24396:SF22">
    <property type="entry name" value="PROTEIN WIZ"/>
    <property type="match status" value="1"/>
</dbReference>
<feature type="compositionally biased region" description="Low complexity" evidence="7">
    <location>
        <begin position="1175"/>
        <end position="1203"/>
    </location>
</feature>
<dbReference type="GO" id="GO:0005634">
    <property type="term" value="C:nucleus"/>
    <property type="evidence" value="ECO:0007669"/>
    <property type="project" value="UniProtKB-SubCell"/>
</dbReference>
<evidence type="ECO:0000313" key="9">
    <source>
        <dbReference type="EMBL" id="CAK6960302.1"/>
    </source>
</evidence>
<feature type="region of interest" description="Disordered" evidence="7">
    <location>
        <begin position="710"/>
        <end position="753"/>
    </location>
</feature>
<dbReference type="SUPFAM" id="SSF57667">
    <property type="entry name" value="beta-beta-alpha zinc fingers"/>
    <property type="match status" value="3"/>
</dbReference>
<evidence type="ECO:0000256" key="6">
    <source>
        <dbReference type="PROSITE-ProRule" id="PRU00042"/>
    </source>
</evidence>
<feature type="compositionally biased region" description="Basic and acidic residues" evidence="7">
    <location>
        <begin position="218"/>
        <end position="232"/>
    </location>
</feature>
<feature type="domain" description="C2H2-type" evidence="8">
    <location>
        <begin position="1253"/>
        <end position="1275"/>
    </location>
</feature>
<feature type="region of interest" description="Disordered" evidence="7">
    <location>
        <begin position="1"/>
        <end position="25"/>
    </location>
</feature>
<evidence type="ECO:0000313" key="10">
    <source>
        <dbReference type="Proteomes" id="UP001314229"/>
    </source>
</evidence>
<feature type="compositionally biased region" description="Basic residues" evidence="7">
    <location>
        <begin position="534"/>
        <end position="543"/>
    </location>
</feature>
<feature type="region of interest" description="Disordered" evidence="7">
    <location>
        <begin position="1819"/>
        <end position="1840"/>
    </location>
</feature>
<keyword evidence="5" id="KW-0539">Nucleus</keyword>
<dbReference type="PROSITE" id="PS00028">
    <property type="entry name" value="ZINC_FINGER_C2H2_1"/>
    <property type="match status" value="9"/>
</dbReference>
<name>A0AAV1NP96_SCOSC</name>
<sequence>MEPEGRPLTPGTSYGPPSINSAQNPVTSTFLNCTLQSSCSSNVRDGLMSAKCSWGHTGDEGSKKTEGTQSPSADPGRSAQRRFRSSAFPSSLSWDSDSEKETLDEEELQHFSNPHGLAAHSPGSPSSGLRLDSEDDQEPEKLQPLHCKTNSSTPVEGHNDNNESTKTEGPNTSRLGPTELADGEVWNVSEATELFLSKVKPKDSCQMEEEADNIVGERMPKRKETKEPERDVYTFPGDSDPESPPPAPWAHCTFIQRCRKKRVLLRPFSGLGTLKHSLPETGKVAKVELQKSKTVTPAQLSLGGGVYDFEEGNFEEGTVDEPLKFRDRGGKRDKEEDEESGVEPGKEIFTCVECSIYFKKQVHLQEHMIEHRHSGAGCGRRTGKGGRFRCVECGWNLPNRLALADHHKRHEESRLKILEEIEKLNENGKEKEIHKLDSKVVKLTSPETAIMQDAGPVSIPGQGSDPEIVTAPPLSPAPISTPDRDQATLDSDTTPPNSVRSPAQPRSVSAYRRRFVCSKCNFSTRTSQALANHTKTHNRKKNALRGDTPSPGSPSCLASTSLACGHCAFLTSSQTLLREHQKLVHPEQVSISGAQADETGQHSRSNVGARISNPIPDSDHLSGSGSLPNATQGKSQQGVTASEDSTTQDSAAARPTSRAVFKCVGNRRFSRRGKTWTDLAKYQSRLDDDKLAGSEDEQDEDQCTELDNDLSQQDANSPLGEKQHTRAHTEDRSAQQSATLSLSPKKSVKDEDEEVEKDRKVFFLRRSNRITAAPAEIDSDDDDDDIDEEHLRRFLSEGILDEDRDEIDEDEETLKSVERKCPYCPDRFHNGIGLANHVRGHLNRVGVSYNVRHFISPEEVNAIEKKFSYQKKKKKVANFDPDTFSVMHCEFCSAGFDTRAGLSSHARAHLRDFGITNWDVTISPIHILRELFSSRPDLVIPTAPPRSPGSIQEEEEGEMEEDEEGIIEVKLEGETSERTLSSAVSDALPSTSPQSWKNKDSIKDSEGEEEEAAEEEDEDELQLPALDALSPSPGKTGLCSVDQDSLSPGEDADTKVPNLKCEVCGAQFETRRGMSSHARSHLRQLGISVSESSGAPIDLLYQIAKERNLDSQISSSLLDPLSAKNSSASAPRKDEDLEDMDFDEKPIPLSILAKAAKAVPPASSSTPTPSPGASPAPAHSSSPSSVVRKAPISSLLPVSSPLRSPEHKAGGMKSLTSNLSPSAGLTTSKPIWAPQENDAPLNLTLEVDPNKDIVCQLCGAWFETRKGLSSHARAHLRHFGVEYSESKGSPIDLLNQLIDTDDFKHKASALQLNNHREPRGLTTTTLSSPKQTLLSLSSSSSSSLLYKVTTAGGGSTSKATSSSASSLLGLPAKRHKSSSMQVFRLSSGELMALPHSEPPKEIGCEFCGEYFENRKGLSSHARSHLRQMGITEWSVNGSPIDTLREIISRRGLPCALPLKPRKTPPPSSPGPPRSPLSTSSSPSATLLSRVPFAFARPSSPPHPAVSKSSSAPPTSSSGLILKLKPEPVQLEVTAPGTAGRSGGFSAEPLNCSWSSSDSVFPLNLAMAHEVEPTRDIRCEFCGEYFENRKGLSSHARSHLRQMGITEWTVNGSPIDTLREVMHKRGVGASSHSDQGVKKESSQGAHSPLWESMGSAGGSEGLGVSGYHTSKYRKSPLSLLQSGSRLHKQGLGSLGSSGTPPAGKFFRMSPLGKRSLSEDAQSVETAHSPINQLKTFSPLPHEFSYKRKSSPDKPGHQDPSCELCGFYFENRKALASHARAHLRQFGVTEWCVNGSPIETLSAWMRSRPQKVLEMHRSYMQGNRSTLKKKSSSPFSASADSDHILPISSQKASSSSSSTSSQWSSSLAVSLVRPLSREVSHGSSKTAEGEVGTNLLAVPFRPGRSNASPSRLISGLPLQAQVARSELNVRLPRGFERRPLKHPSFPDGTERDSGPPKPPRTGTVPALVPKPPSYPLVKLVGKFYTLKCRFCEVEFHGPLSVQEDWIRHLQQHILKMNYNKPAAPKAASAEPSALADDPAPVQASAPASTSTSSTTSTTPALTSTSTHTTSTAPNSHSPTPPAECAPTVTATEIVKVSEEQPALTPTPIPLTTQTA</sequence>
<feature type="domain" description="C2H2-type" evidence="8">
    <location>
        <begin position="887"/>
        <end position="909"/>
    </location>
</feature>
<feature type="compositionally biased region" description="Polar residues" evidence="7">
    <location>
        <begin position="621"/>
        <end position="650"/>
    </location>
</feature>
<feature type="region of interest" description="Disordered" evidence="7">
    <location>
        <begin position="318"/>
        <end position="342"/>
    </location>
</feature>
<evidence type="ECO:0000256" key="2">
    <source>
        <dbReference type="ARBA" id="ARBA00022723"/>
    </source>
</evidence>
<feature type="region of interest" description="Disordered" evidence="7">
    <location>
        <begin position="528"/>
        <end position="556"/>
    </location>
</feature>
<accession>A0AAV1NP96</accession>
<proteinExistence type="predicted"/>
<feature type="domain" description="C2H2-type" evidence="8">
    <location>
        <begin position="1059"/>
        <end position="1081"/>
    </location>
</feature>
<feature type="region of interest" description="Disordered" evidence="7">
    <location>
        <begin position="938"/>
        <end position="1055"/>
    </location>
</feature>
<gene>
    <name evidence="9" type="ORF">FSCOSCO3_A022462</name>
</gene>
<dbReference type="PROSITE" id="PS50157">
    <property type="entry name" value="ZINC_FINGER_C2H2_2"/>
    <property type="match status" value="9"/>
</dbReference>
<feature type="region of interest" description="Disordered" evidence="7">
    <location>
        <begin position="1455"/>
        <end position="1483"/>
    </location>
</feature>
<feature type="compositionally biased region" description="Polar residues" evidence="7">
    <location>
        <begin position="488"/>
        <end position="507"/>
    </location>
</feature>
<dbReference type="SMART" id="SM00355">
    <property type="entry name" value="ZnF_C2H2"/>
    <property type="match status" value="12"/>
</dbReference>
<feature type="compositionally biased region" description="Basic and acidic residues" evidence="7">
    <location>
        <begin position="321"/>
        <end position="334"/>
    </location>
</feature>
<feature type="domain" description="C2H2-type" evidence="8">
    <location>
        <begin position="388"/>
        <end position="415"/>
    </location>
</feature>
<reference evidence="9 10" key="1">
    <citation type="submission" date="2024-01" db="EMBL/GenBank/DDBJ databases">
        <authorList>
            <person name="Alioto T."/>
            <person name="Alioto T."/>
            <person name="Gomez Garrido J."/>
        </authorList>
    </citation>
    <scope>NUCLEOTIDE SEQUENCE [LARGE SCALE GENOMIC DNA]</scope>
</reference>
<feature type="compositionally biased region" description="Acidic residues" evidence="7">
    <location>
        <begin position="1006"/>
        <end position="1021"/>
    </location>
</feature>
<feature type="compositionally biased region" description="Low complexity" evidence="7">
    <location>
        <begin position="2023"/>
        <end position="2075"/>
    </location>
</feature>
<evidence type="ECO:0000259" key="8">
    <source>
        <dbReference type="PROSITE" id="PS50157"/>
    </source>
</evidence>
<feature type="region of interest" description="Disordered" evidence="7">
    <location>
        <begin position="451"/>
        <end position="508"/>
    </location>
</feature>
<evidence type="ECO:0000256" key="7">
    <source>
        <dbReference type="SAM" id="MobiDB-lite"/>
    </source>
</evidence>
<feature type="domain" description="C2H2-type" evidence="8">
    <location>
        <begin position="515"/>
        <end position="542"/>
    </location>
</feature>
<dbReference type="InterPro" id="IPR051643">
    <property type="entry name" value="Transcr_Reg_ZincFinger"/>
</dbReference>
<feature type="region of interest" description="Disordered" evidence="7">
    <location>
        <begin position="1119"/>
        <end position="1139"/>
    </location>
</feature>
<organism evidence="9 10">
    <name type="scientific">Scomber scombrus</name>
    <name type="common">Atlantic mackerel</name>
    <name type="synonym">Scomber vernalis</name>
    <dbReference type="NCBI Taxonomy" id="13677"/>
    <lineage>
        <taxon>Eukaryota</taxon>
        <taxon>Metazoa</taxon>
        <taxon>Chordata</taxon>
        <taxon>Craniata</taxon>
        <taxon>Vertebrata</taxon>
        <taxon>Euteleostomi</taxon>
        <taxon>Actinopterygii</taxon>
        <taxon>Neopterygii</taxon>
        <taxon>Teleostei</taxon>
        <taxon>Neoteleostei</taxon>
        <taxon>Acanthomorphata</taxon>
        <taxon>Pelagiaria</taxon>
        <taxon>Scombriformes</taxon>
        <taxon>Scombridae</taxon>
        <taxon>Scomber</taxon>
    </lineage>
</organism>
<feature type="region of interest" description="Disordered" evidence="7">
    <location>
        <begin position="590"/>
        <end position="655"/>
    </location>
</feature>
<keyword evidence="10" id="KW-1185">Reference proteome</keyword>
<dbReference type="Proteomes" id="UP001314229">
    <property type="component" value="Unassembled WGS sequence"/>
</dbReference>
<feature type="compositionally biased region" description="Polar residues" evidence="7">
    <location>
        <begin position="978"/>
        <end position="996"/>
    </location>
</feature>
<feature type="compositionally biased region" description="Polar residues" evidence="7">
    <location>
        <begin position="1119"/>
        <end position="1129"/>
    </location>
</feature>
<dbReference type="GO" id="GO:0000978">
    <property type="term" value="F:RNA polymerase II cis-regulatory region sequence-specific DNA binding"/>
    <property type="evidence" value="ECO:0007669"/>
    <property type="project" value="TreeGrafter"/>
</dbReference>
<evidence type="ECO:0000256" key="3">
    <source>
        <dbReference type="ARBA" id="ARBA00022771"/>
    </source>
</evidence>
<keyword evidence="2" id="KW-0479">Metal-binding</keyword>